<keyword evidence="4" id="KW-0456">Lyase</keyword>
<dbReference type="InterPro" id="IPR036052">
    <property type="entry name" value="TrpB-like_PALP_sf"/>
</dbReference>
<dbReference type="InterPro" id="IPR027278">
    <property type="entry name" value="ACCD_DCysDesulf"/>
</dbReference>
<accession>A0A7D5D6N0</accession>
<dbReference type="PANTHER" id="PTHR48078">
    <property type="entry name" value="THREONINE DEHYDRATASE, MITOCHONDRIAL-RELATED"/>
    <property type="match status" value="1"/>
</dbReference>
<dbReference type="AlphaFoldDB" id="A0A7D5D6N0"/>
<dbReference type="GO" id="GO:0004794">
    <property type="term" value="F:threonine deaminase activity"/>
    <property type="evidence" value="ECO:0007669"/>
    <property type="project" value="TreeGrafter"/>
</dbReference>
<protein>
    <submittedName>
        <fullName evidence="6">Threonine dehydratase</fullName>
    </submittedName>
</protein>
<name>A0A7D5D6N0_9PSED</name>
<dbReference type="NCBIfam" id="NF004771">
    <property type="entry name" value="PRK06110.1"/>
    <property type="match status" value="1"/>
</dbReference>
<dbReference type="GO" id="GO:0016846">
    <property type="term" value="F:carbon-sulfur lyase activity"/>
    <property type="evidence" value="ECO:0007669"/>
    <property type="project" value="UniProtKB-ARBA"/>
</dbReference>
<keyword evidence="3" id="KW-0663">Pyridoxal phosphate</keyword>
<sequence>MHGFTLDDLERAARQVYQVMPPTPQHAWPLLAQRTGCSVWVKHENHTPTGAFKVRGGITFLHWLVHTQPQLRGIVSATRGNHGQSLALAARAHGVRTVIVVPRGNSVEKNAAMAAFGVELVEHGRDFDEAREEAARLAEREGLYLVPPFHPALVKGVASYGLELFAAVADLDAVYVPMGCGSGVCALIAARDALGVRTQVIGVVAEQAPAAKWSFDSGRVQESATADTLADGMAVRRPVPEAFAVYAQGAARIVAVSEAQIAEAMAVYYRDTHNVAEGAGAAALAALLHERQAMAGKQVAVVLSGGNVDWPVYAKVVNGH</sequence>
<evidence type="ECO:0000256" key="1">
    <source>
        <dbReference type="ARBA" id="ARBA00001933"/>
    </source>
</evidence>
<gene>
    <name evidence="6" type="ORF">HWQ56_12795</name>
</gene>
<evidence type="ECO:0000313" key="7">
    <source>
        <dbReference type="Proteomes" id="UP000509568"/>
    </source>
</evidence>
<comment type="cofactor">
    <cofactor evidence="1">
        <name>pyridoxal 5'-phosphate</name>
        <dbReference type="ChEBI" id="CHEBI:597326"/>
    </cofactor>
</comment>
<dbReference type="InterPro" id="IPR050147">
    <property type="entry name" value="Ser/Thr_Dehydratase"/>
</dbReference>
<reference evidence="6 7" key="1">
    <citation type="submission" date="2020-06" db="EMBL/GenBank/DDBJ databases">
        <title>Pseudomonas eucalypticola sp. nov., an endophyte of Eucalyptus dunnii leaves with biocontrol ability of eucalyptus leaf blight.</title>
        <authorList>
            <person name="Liu Y."/>
            <person name="Song Z."/>
            <person name="Zeng H."/>
            <person name="Lu M."/>
            <person name="Wang X."/>
            <person name="Lian X."/>
            <person name="Zhang Q."/>
        </authorList>
    </citation>
    <scope>NUCLEOTIDE SEQUENCE [LARGE SCALE GENOMIC DNA]</scope>
    <source>
        <strain evidence="6 7">NP-1</strain>
    </source>
</reference>
<dbReference type="CDD" id="cd01562">
    <property type="entry name" value="Thr-dehyd"/>
    <property type="match status" value="1"/>
</dbReference>
<dbReference type="SUPFAM" id="SSF53686">
    <property type="entry name" value="Tryptophan synthase beta subunit-like PLP-dependent enzymes"/>
    <property type="match status" value="1"/>
</dbReference>
<evidence type="ECO:0000256" key="2">
    <source>
        <dbReference type="ARBA" id="ARBA00008639"/>
    </source>
</evidence>
<evidence type="ECO:0000313" key="6">
    <source>
        <dbReference type="EMBL" id="QKZ04614.1"/>
    </source>
</evidence>
<dbReference type="RefSeq" id="WP_176570714.1">
    <property type="nucleotide sequence ID" value="NZ_CP056030.1"/>
</dbReference>
<dbReference type="GO" id="GO:0009097">
    <property type="term" value="P:isoleucine biosynthetic process"/>
    <property type="evidence" value="ECO:0007669"/>
    <property type="project" value="TreeGrafter"/>
</dbReference>
<proteinExistence type="inferred from homology"/>
<dbReference type="EMBL" id="CP056030">
    <property type="protein sequence ID" value="QKZ04614.1"/>
    <property type="molecule type" value="Genomic_DNA"/>
</dbReference>
<evidence type="ECO:0000256" key="3">
    <source>
        <dbReference type="ARBA" id="ARBA00022898"/>
    </source>
</evidence>
<evidence type="ECO:0000259" key="5">
    <source>
        <dbReference type="Pfam" id="PF00291"/>
    </source>
</evidence>
<keyword evidence="7" id="KW-1185">Reference proteome</keyword>
<dbReference type="InterPro" id="IPR001926">
    <property type="entry name" value="TrpB-like_PALP"/>
</dbReference>
<dbReference type="Gene3D" id="3.40.50.1100">
    <property type="match status" value="2"/>
</dbReference>
<organism evidence="6 7">
    <name type="scientific">Pseudomonas eucalypticola</name>
    <dbReference type="NCBI Taxonomy" id="2599595"/>
    <lineage>
        <taxon>Bacteria</taxon>
        <taxon>Pseudomonadati</taxon>
        <taxon>Pseudomonadota</taxon>
        <taxon>Gammaproteobacteria</taxon>
        <taxon>Pseudomonadales</taxon>
        <taxon>Pseudomonadaceae</taxon>
        <taxon>Pseudomonas</taxon>
    </lineage>
</organism>
<dbReference type="KEGG" id="pez:HWQ56_12795"/>
<comment type="similarity">
    <text evidence="2">Belongs to the ACC deaminase/D-cysteine desulfhydrase family.</text>
</comment>
<dbReference type="GO" id="GO:0006567">
    <property type="term" value="P:L-threonine catabolic process"/>
    <property type="evidence" value="ECO:0007669"/>
    <property type="project" value="TreeGrafter"/>
</dbReference>
<dbReference type="GO" id="GO:0006565">
    <property type="term" value="P:L-serine catabolic process"/>
    <property type="evidence" value="ECO:0007669"/>
    <property type="project" value="TreeGrafter"/>
</dbReference>
<dbReference type="Proteomes" id="UP000509568">
    <property type="component" value="Chromosome"/>
</dbReference>
<dbReference type="GO" id="GO:0003941">
    <property type="term" value="F:L-serine ammonia-lyase activity"/>
    <property type="evidence" value="ECO:0007669"/>
    <property type="project" value="TreeGrafter"/>
</dbReference>
<evidence type="ECO:0000256" key="4">
    <source>
        <dbReference type="ARBA" id="ARBA00023239"/>
    </source>
</evidence>
<dbReference type="PIRSF" id="PIRSF006278">
    <property type="entry name" value="ACCD_DCysDesulf"/>
    <property type="match status" value="1"/>
</dbReference>
<dbReference type="PANTHER" id="PTHR48078:SF7">
    <property type="entry name" value="BLL6502 PROTEIN"/>
    <property type="match status" value="1"/>
</dbReference>
<dbReference type="Pfam" id="PF00291">
    <property type="entry name" value="PALP"/>
    <property type="match status" value="1"/>
</dbReference>
<feature type="domain" description="Tryptophan synthase beta chain-like PALP" evidence="5">
    <location>
        <begin position="21"/>
        <end position="305"/>
    </location>
</feature>